<reference evidence="2" key="1">
    <citation type="journal article" date="2015" name="Nature">
        <title>Complex archaea that bridge the gap between prokaryotes and eukaryotes.</title>
        <authorList>
            <person name="Spang A."/>
            <person name="Saw J.H."/>
            <person name="Jorgensen S.L."/>
            <person name="Zaremba-Niedzwiedzka K."/>
            <person name="Martijn J."/>
            <person name="Lind A.E."/>
            <person name="van Eijk R."/>
            <person name="Schleper C."/>
            <person name="Guy L."/>
            <person name="Ettema T.J."/>
        </authorList>
    </citation>
    <scope>NUCLEOTIDE SEQUENCE</scope>
</reference>
<keyword evidence="1" id="KW-1133">Transmembrane helix</keyword>
<feature type="transmembrane region" description="Helical" evidence="1">
    <location>
        <begin position="24"/>
        <end position="46"/>
    </location>
</feature>
<name>A0A0F9DJN4_9ZZZZ</name>
<evidence type="ECO:0000256" key="1">
    <source>
        <dbReference type="SAM" id="Phobius"/>
    </source>
</evidence>
<proteinExistence type="predicted"/>
<protein>
    <submittedName>
        <fullName evidence="2">Uncharacterized protein</fullName>
    </submittedName>
</protein>
<comment type="caution">
    <text evidence="2">The sequence shown here is derived from an EMBL/GenBank/DDBJ whole genome shotgun (WGS) entry which is preliminary data.</text>
</comment>
<accession>A0A0F9DJN4</accession>
<keyword evidence="1" id="KW-0812">Transmembrane</keyword>
<evidence type="ECO:0000313" key="2">
    <source>
        <dbReference type="EMBL" id="KKL61883.1"/>
    </source>
</evidence>
<organism evidence="2">
    <name type="scientific">marine sediment metagenome</name>
    <dbReference type="NCBI Taxonomy" id="412755"/>
    <lineage>
        <taxon>unclassified sequences</taxon>
        <taxon>metagenomes</taxon>
        <taxon>ecological metagenomes</taxon>
    </lineage>
</organism>
<keyword evidence="1" id="KW-0472">Membrane</keyword>
<dbReference type="EMBL" id="LAZR01028674">
    <property type="protein sequence ID" value="KKL61883.1"/>
    <property type="molecule type" value="Genomic_DNA"/>
</dbReference>
<feature type="transmembrane region" description="Helical" evidence="1">
    <location>
        <begin position="131"/>
        <end position="152"/>
    </location>
</feature>
<dbReference type="AlphaFoldDB" id="A0A0F9DJN4"/>
<gene>
    <name evidence="2" type="ORF">LCGC14_2190840</name>
</gene>
<sequence>MVDHSCYNNINEGGEERVMGQAKLVLSIIFITLFTIAIVSYVTIWAGDNNAAISLGDSDSFTTLNTSLQGDVAVFVTDVNDTSEGFTKSTTEAASDTLKSPSVFQNLRSSARTVGGILGLMRYEIFGNNPAFMIVLSTISGFMIFIMVLYIWKTFKGGDPD</sequence>